<name>A0AAD0XF13_9GAMM</name>
<dbReference type="Proteomes" id="UP000279995">
    <property type="component" value="Plasmid unnamed"/>
</dbReference>
<keyword evidence="2" id="KW-0732">Signal</keyword>
<keyword evidence="3" id="KW-0614">Plasmid</keyword>
<dbReference type="InterPro" id="IPR014121">
    <property type="entry name" value="TraN_Ftype"/>
</dbReference>
<proteinExistence type="predicted"/>
<protein>
    <submittedName>
        <fullName evidence="3">Conjugal transfer mating pair stabilization protein TraN</fullName>
    </submittedName>
</protein>
<dbReference type="NCBIfam" id="NF011458">
    <property type="entry name" value="PRK14876.1"/>
    <property type="match status" value="1"/>
</dbReference>
<gene>
    <name evidence="3" type="primary">traN</name>
    <name evidence="3" type="ORF">D9T18_19945</name>
</gene>
<dbReference type="EMBL" id="CP033067">
    <property type="protein sequence ID" value="AYM88974.1"/>
    <property type="molecule type" value="Genomic_DNA"/>
</dbReference>
<reference evidence="3 4" key="1">
    <citation type="submission" date="2018-10" db="EMBL/GenBank/DDBJ databases">
        <title>Complete Genome Sequence and Transcriptomic Profiles of a Marine Bacterium, Pseudoalteromonas agarivorans Hao 2018.</title>
        <authorList>
            <person name="Hao L."/>
        </authorList>
    </citation>
    <scope>NUCLEOTIDE SEQUENCE [LARGE SCALE GENOMIC DNA]</scope>
    <source>
        <strain evidence="3 4">Hao 2018</strain>
        <plasmid evidence="3 4">unnamed</plasmid>
    </source>
</reference>
<feature type="chain" id="PRO_5042121651" evidence="2">
    <location>
        <begin position="22"/>
        <end position="919"/>
    </location>
</feature>
<geneLocation type="plasmid" evidence="3 4">
    <name>unnamed</name>
</geneLocation>
<accession>A0AAD0XF13</accession>
<dbReference type="AlphaFoldDB" id="A0AAD0XF13"/>
<dbReference type="RefSeq" id="WP_121638669.1">
    <property type="nucleotide sequence ID" value="NZ_CP033067.1"/>
</dbReference>
<sequence length="919" mass="99540">MRNSPRLMKVISCMLAFTTTAMPFHGIAQESPPVEVHDFLSQLGREGQVLGKELGSEAKNTPTKVENGKITVPTRNDDGSLKYDATSQFDVQSLYPGSNPANTESKNEYFADGLEPDINQIKGVFNSDEDMDKAGSGAKSSLWGDANSGTPSISGAAYKILVDTSSLAKPDFKTDPMMGQTNQTFDNIDIIAEGFGDCSVETKFDKVGMELHNPEYETCDRIIKPSGDCKIRNNIKTKSETVDVFFAAKGRTWLTVEFELTKGTWKTIAPTDGVQFAGQVPKLDYDSVCSDIGVSYSDYVAAWDWVDHGIAGKPDSTVMYRDIQAPSCENGLVGRVQIQDSTKDDDLKFILGGKFQYQIKTFEGNEWSTESCIEDAKKVNDSFCEGNLSITAGAKTNESCIVSNGIQICPGDAFANAMTPSPIEGIPNLATELQLSAMQCDFNVGQMDCWIDINGNEQCPHNEGNILNTCTEFEDNPQCGFISSTCVDGAAGKSGACYVKEEIWDCGSTVTAETVEKNTEYQCSGPIRCMGDDCLDPNATQNQADNFAKATALLNAAQFMTQDMECTGGATEEGGDENIDLGCSAFAGKAGTCKIAVGGVSDCCEKPKNINMSDYLMMISQVPKLDGAILSLGKDNIIKSSYQSLREPVMNAWSDVSSPFTSYMDNISGAVGDFFSPIEELKDELMDQLKEKAQEMLQEIMGNLIEDKSTEAAASAAANKAAKQASEEMAKQAASMLKGAMNVYTAYVVAIAVIQMVYACEPEELEMNAKRATDSCTYVGSYCESKAFGVCVEKHQAYCCFNSPLSRIIQEQVRPQLGLDFGTALEPSCAGVPLDKIAEIDWSQIDLDEWLAILQQNGQFPEAGDLTMDELTGSGNIFNIKGDRLPADERALERLEGIDIDAKRKEAMDKFNVNPGGGG</sequence>
<evidence type="ECO:0000256" key="2">
    <source>
        <dbReference type="SAM" id="SignalP"/>
    </source>
</evidence>
<feature type="region of interest" description="Disordered" evidence="1">
    <location>
        <begin position="58"/>
        <end position="79"/>
    </location>
</feature>
<dbReference type="Pfam" id="PF06986">
    <property type="entry name" value="F_T4SS_TraN"/>
    <property type="match status" value="2"/>
</dbReference>
<organism evidence="3 4">
    <name type="scientific">Pseudoalteromonas agarivorans</name>
    <dbReference type="NCBI Taxonomy" id="176102"/>
    <lineage>
        <taxon>Bacteria</taxon>
        <taxon>Pseudomonadati</taxon>
        <taxon>Pseudomonadota</taxon>
        <taxon>Gammaproteobacteria</taxon>
        <taxon>Alteromonadales</taxon>
        <taxon>Pseudoalteromonadaceae</taxon>
        <taxon>Pseudoalteromonas</taxon>
    </lineage>
</organism>
<evidence type="ECO:0000313" key="4">
    <source>
        <dbReference type="Proteomes" id="UP000279995"/>
    </source>
</evidence>
<evidence type="ECO:0000313" key="3">
    <source>
        <dbReference type="EMBL" id="AYM88974.1"/>
    </source>
</evidence>
<feature type="signal peptide" evidence="2">
    <location>
        <begin position="1"/>
        <end position="21"/>
    </location>
</feature>
<evidence type="ECO:0000256" key="1">
    <source>
        <dbReference type="SAM" id="MobiDB-lite"/>
    </source>
</evidence>